<evidence type="ECO:0000313" key="9">
    <source>
        <dbReference type="Proteomes" id="UP000249082"/>
    </source>
</evidence>
<comment type="subcellular location">
    <subcellularLocation>
        <location evidence="1">Cell membrane</location>
        <topology evidence="1">Multi-pass membrane protein</topology>
    </subcellularLocation>
</comment>
<comment type="caution">
    <text evidence="8">The sequence shown here is derived from an EMBL/GenBank/DDBJ whole genome shotgun (WGS) entry which is preliminary data.</text>
</comment>
<evidence type="ECO:0000256" key="3">
    <source>
        <dbReference type="ARBA" id="ARBA00022475"/>
    </source>
</evidence>
<gene>
    <name evidence="8" type="ORF">DI555_01750</name>
</gene>
<feature type="transmembrane region" description="Helical" evidence="7">
    <location>
        <begin position="132"/>
        <end position="154"/>
    </location>
</feature>
<keyword evidence="5 7" id="KW-1133">Transmembrane helix</keyword>
<keyword evidence="6 7" id="KW-0472">Membrane</keyword>
<sequence>MNERTAGGAWPGSSARHGFWLRLRDLAARDTNVVIVSVILNNLLRAISGMVLTRLLVPEVFGISGVIASVQFTVALATDLGFQAFVVRQENGDERRFLDTVWTVALIRSLLLALTLAILAVPLAQAFGKPGLAPLIAASGLTFLVEGLSSTSLLTALRQRLILRLSALELVALVVQIATSAALAWAWGNYWAILGGILAGSALKAALSYGLFDNARRRFRLDRPTLKALWAFSRYVTGSSLIFLLISQVDKFVLAKLMPLDQFGFYILAGNLASAPLSFAANYASRVLYPAYAQLWRDGVKDLRDQFYGKRRLPGLLYGFATGGIIGSAPLIVGILYDPRYAAASGYLQILCISSLLALPSNAANEALTATGRISATLEASVVKLIWLTVAGISGYLVWGQLGLVLAVGLMEAPALGMKWLRMHRVGLLDLREELLFLAVGLAGALCGRIVSGVLGPLLG</sequence>
<evidence type="ECO:0000256" key="2">
    <source>
        <dbReference type="ARBA" id="ARBA00007430"/>
    </source>
</evidence>
<feature type="transmembrane region" description="Helical" evidence="7">
    <location>
        <begin position="266"/>
        <end position="284"/>
    </location>
</feature>
<evidence type="ECO:0000256" key="1">
    <source>
        <dbReference type="ARBA" id="ARBA00004651"/>
    </source>
</evidence>
<feature type="transmembrane region" description="Helical" evidence="7">
    <location>
        <begin position="33"/>
        <end position="57"/>
    </location>
</feature>
<evidence type="ECO:0000313" key="8">
    <source>
        <dbReference type="EMBL" id="PZQ57664.1"/>
    </source>
</evidence>
<evidence type="ECO:0000256" key="5">
    <source>
        <dbReference type="ARBA" id="ARBA00022989"/>
    </source>
</evidence>
<dbReference type="Proteomes" id="UP000249082">
    <property type="component" value="Unassembled WGS sequence"/>
</dbReference>
<feature type="transmembrane region" description="Helical" evidence="7">
    <location>
        <begin position="385"/>
        <end position="414"/>
    </location>
</feature>
<accession>A0A2W5NXL8</accession>
<evidence type="ECO:0000256" key="4">
    <source>
        <dbReference type="ARBA" id="ARBA00022692"/>
    </source>
</evidence>
<feature type="transmembrane region" description="Helical" evidence="7">
    <location>
        <begin position="228"/>
        <end position="246"/>
    </location>
</feature>
<feature type="transmembrane region" description="Helical" evidence="7">
    <location>
        <begin position="316"/>
        <end position="337"/>
    </location>
</feature>
<keyword evidence="4 7" id="KW-0812">Transmembrane</keyword>
<proteinExistence type="inferred from homology"/>
<dbReference type="Pfam" id="PF13440">
    <property type="entry name" value="Polysacc_synt_3"/>
    <property type="match status" value="1"/>
</dbReference>
<feature type="transmembrane region" description="Helical" evidence="7">
    <location>
        <begin position="63"/>
        <end position="85"/>
    </location>
</feature>
<protein>
    <submittedName>
        <fullName evidence="8">Teichoic acid transporter</fullName>
    </submittedName>
</protein>
<dbReference type="EMBL" id="QFPX01000001">
    <property type="protein sequence ID" value="PZQ57664.1"/>
    <property type="molecule type" value="Genomic_DNA"/>
</dbReference>
<comment type="similarity">
    <text evidence="2">Belongs to the polysaccharide synthase family.</text>
</comment>
<feature type="transmembrane region" description="Helical" evidence="7">
    <location>
        <begin position="435"/>
        <end position="459"/>
    </location>
</feature>
<dbReference type="PANTHER" id="PTHR30250:SF10">
    <property type="entry name" value="LIPOPOLYSACCHARIDE BIOSYNTHESIS PROTEIN WZXC"/>
    <property type="match status" value="1"/>
</dbReference>
<keyword evidence="3" id="KW-1003">Cell membrane</keyword>
<reference evidence="8 9" key="1">
    <citation type="submission" date="2017-08" db="EMBL/GenBank/DDBJ databases">
        <title>Infants hospitalized years apart are colonized by the same room-sourced microbial strains.</title>
        <authorList>
            <person name="Brooks B."/>
            <person name="Olm M.R."/>
            <person name="Firek B.A."/>
            <person name="Baker R."/>
            <person name="Thomas B.C."/>
            <person name="Morowitz M.J."/>
            <person name="Banfield J.F."/>
        </authorList>
    </citation>
    <scope>NUCLEOTIDE SEQUENCE [LARGE SCALE GENOMIC DNA]</scope>
    <source>
        <strain evidence="8">S2_005_002_R2_33</strain>
    </source>
</reference>
<feature type="transmembrane region" description="Helical" evidence="7">
    <location>
        <begin position="161"/>
        <end position="184"/>
    </location>
</feature>
<dbReference type="AlphaFoldDB" id="A0A2W5NXL8"/>
<dbReference type="PANTHER" id="PTHR30250">
    <property type="entry name" value="PST FAMILY PREDICTED COLANIC ACID TRANSPORTER"/>
    <property type="match status" value="1"/>
</dbReference>
<feature type="transmembrane region" description="Helical" evidence="7">
    <location>
        <begin position="190"/>
        <end position="207"/>
    </location>
</feature>
<organism evidence="8 9">
    <name type="scientific">Novosphingobium pentaromativorans</name>
    <dbReference type="NCBI Taxonomy" id="205844"/>
    <lineage>
        <taxon>Bacteria</taxon>
        <taxon>Pseudomonadati</taxon>
        <taxon>Pseudomonadota</taxon>
        <taxon>Alphaproteobacteria</taxon>
        <taxon>Sphingomonadales</taxon>
        <taxon>Sphingomonadaceae</taxon>
        <taxon>Novosphingobium</taxon>
    </lineage>
</organism>
<name>A0A2W5NXL8_9SPHN</name>
<dbReference type="InterPro" id="IPR050833">
    <property type="entry name" value="Poly_Biosynth_Transport"/>
</dbReference>
<feature type="transmembrane region" description="Helical" evidence="7">
    <location>
        <begin position="97"/>
        <end position="120"/>
    </location>
</feature>
<evidence type="ECO:0000256" key="6">
    <source>
        <dbReference type="ARBA" id="ARBA00023136"/>
    </source>
</evidence>
<evidence type="ECO:0000256" key="7">
    <source>
        <dbReference type="SAM" id="Phobius"/>
    </source>
</evidence>
<dbReference type="GO" id="GO:0005886">
    <property type="term" value="C:plasma membrane"/>
    <property type="evidence" value="ECO:0007669"/>
    <property type="project" value="UniProtKB-SubCell"/>
</dbReference>